<reference evidence="21 22" key="1">
    <citation type="submission" date="2019-03" db="EMBL/GenBank/DDBJ databases">
        <title>First draft genome of Liparis tanakae, snailfish: a comprehensive survey of snailfish specific genes.</title>
        <authorList>
            <person name="Kim W."/>
            <person name="Song I."/>
            <person name="Jeong J.-H."/>
            <person name="Kim D."/>
            <person name="Kim S."/>
            <person name="Ryu S."/>
            <person name="Song J.Y."/>
            <person name="Lee S.K."/>
        </authorList>
    </citation>
    <scope>NUCLEOTIDE SEQUENCE [LARGE SCALE GENOMIC DNA]</scope>
    <source>
        <tissue evidence="21">Muscle</tissue>
    </source>
</reference>
<comment type="function">
    <text evidence="15">Transcriptional repressor involved in organogenesis. Plays an essential role in ureteric bud invasion during kidney development.</text>
</comment>
<keyword evidence="4" id="KW-0597">Phosphoprotein</keyword>
<feature type="compositionally biased region" description="Low complexity" evidence="19">
    <location>
        <begin position="595"/>
        <end position="629"/>
    </location>
</feature>
<evidence type="ECO:0000256" key="13">
    <source>
        <dbReference type="ARBA" id="ARBA00023242"/>
    </source>
</evidence>
<evidence type="ECO:0000256" key="3">
    <source>
        <dbReference type="ARBA" id="ARBA00022499"/>
    </source>
</evidence>
<feature type="compositionally biased region" description="Acidic residues" evidence="19">
    <location>
        <begin position="104"/>
        <end position="113"/>
    </location>
</feature>
<comment type="subcellular location">
    <subcellularLocation>
        <location evidence="1">Nucleus</location>
    </subcellularLocation>
</comment>
<dbReference type="PROSITE" id="PS00028">
    <property type="entry name" value="ZINC_FINGER_C2H2_1"/>
    <property type="match status" value="7"/>
</dbReference>
<name>A0A4Z2GJ58_9TELE</name>
<dbReference type="OrthoDB" id="8749569at2759"/>
<comment type="subunit">
    <text evidence="16">May associate with NuRD histone deacetylase complex (HDAC). Interacts with components of HDAC complex including HDAC1, HDAC2, RBBP4, RBPP7, MTA1 and MTA2. Interacts with CCNQ. Interacts with NSD2 (via PHD-type zinc fingers 1, 2 and 3).</text>
</comment>
<gene>
    <name evidence="21" type="primary">Sall3</name>
    <name evidence="21" type="ORF">EYF80_036593</name>
</gene>
<dbReference type="GO" id="GO:0009791">
    <property type="term" value="P:post-embryonic development"/>
    <property type="evidence" value="ECO:0007669"/>
    <property type="project" value="UniProtKB-ARBA"/>
</dbReference>
<feature type="region of interest" description="Disordered" evidence="19">
    <location>
        <begin position="880"/>
        <end position="948"/>
    </location>
</feature>
<keyword evidence="3" id="KW-1017">Isopeptide bond</keyword>
<feature type="compositionally biased region" description="Low complexity" evidence="19">
    <location>
        <begin position="886"/>
        <end position="902"/>
    </location>
</feature>
<evidence type="ECO:0000256" key="8">
    <source>
        <dbReference type="ARBA" id="ARBA00022833"/>
    </source>
</evidence>
<feature type="domain" description="C2H2-type" evidence="20">
    <location>
        <begin position="1068"/>
        <end position="1095"/>
    </location>
</feature>
<sequence length="1214" mass="128987">MCYTTGIMEGTEREEADGRRGGGEDTYVCDKCCAEFFTRTELSGHQDLCTEEPLVLIVKGDGGMPDPEESPVGPSPVPSAAFSDSSVDSSGFETLPIDRVGVEDVEDGEERDEAMEVERDECAAATSGPRPPVAAESGGLSAPSTNVTLEILRGTRVAVAQFSQGVGGGAAGGAGGKAATTAIPVILEHLLALQQQQVHQLQLIEQICSQVAVMNRQPTQVALNPSSRPLSLAQNPFPPPGAAPPPVLPLSGTMPSAVNGQAAAVSLSSALQSSYGPPSQTVCGRSTFRDATRTSAPSENSAPPPSGRGSGTLLPPYAGGMSCPQALSSSSPLRLLASSSSFPFLPHSPPNGVISPNPLASIAATANALDPLAALMKHRKGKLPGVALFETKPGPEEPFFKHKCRFCAKVFGSDSALQIHLRSHTGERPFKCNICGNRFSTKGNLKVHFQRHKEKYPHVQMNPYPVPEYLDNVPTSSGIPYGMSFPAEKPASSWLESKPVVAALPATAGLPLSSTITSGGGSNDPLSVTPSVKSPYQPALGECASLSPSHRGSEAHLSPVSPSPRSHRETEASNMLQAEGVHLPQNCSQRPRANPATEATSTTIPSSATTPEPVPSASPASHSPALSFSSDEAKYPTGGFLDFMQTSETSKLQQLVENIDRKITDPNQCVLCHRVLSCQSALKMHYRIHTGERPYKCRVCGRAFTTKGNLKTHVSVHREDAPVQVQHSCPICQKRFTNAVVLQQHIRMHMVGQIPDSTLADGLRETDGDAGLNERSFDSLSSNGNDLVDDISMEDEDEDEELDDAEEVVNPSKPLIFECNFPPKPTSVVSSIAALENQMRMIDSTLSLNHAFGLKPLTNGFNGGGQHYIKCSLSEKRPEYCSPNLSESSRSPRVSGSPVQSGFEGGTMKSPPVSSNRPEPREPLAASVKRERPESPTSAAAQEPRGIPAGKLCVKEEAPYSMSFQLSRERGHGVPSLVSSTSSGLIKAEANCHGRLHHPSEGQRPPPFGVHVPPAYASVGSPGMASLLGPAPPRRTPKQHNCNACGKNFSSASALQIHERTHTGEKPFVCSICGRAFTTKGNLKVHMGTHMWNNAPARRGRRLSVENPMALLNGEAAKFGEMFQKDLAARAMDVDPGFWNRYATAIANSLAAKNNEISVIQNRGISQLHPLTAGMNRVSAAGGPMTGLTKTGLDLGNNRHFSMLVDDSKEIGIN</sequence>
<feature type="region of interest" description="Disordered" evidence="19">
    <location>
        <begin position="515"/>
        <end position="534"/>
    </location>
</feature>
<dbReference type="GO" id="GO:0003337">
    <property type="term" value="P:mesenchymal to epithelial transition involved in metanephros morphogenesis"/>
    <property type="evidence" value="ECO:0007669"/>
    <property type="project" value="UniProtKB-ARBA"/>
</dbReference>
<comment type="caution">
    <text evidence="21">The sequence shown here is derived from an EMBL/GenBank/DDBJ whole genome shotgun (WGS) entry which is preliminary data.</text>
</comment>
<keyword evidence="12" id="KW-0804">Transcription</keyword>
<protein>
    <recommendedName>
        <fullName evidence="17">Sal-like protein 1</fullName>
    </recommendedName>
</protein>
<dbReference type="InterPro" id="IPR013087">
    <property type="entry name" value="Znf_C2H2_type"/>
</dbReference>
<evidence type="ECO:0000256" key="11">
    <source>
        <dbReference type="ARBA" id="ARBA00023125"/>
    </source>
</evidence>
<dbReference type="FunFam" id="3.30.160.60:FF:002381">
    <property type="entry name" value="Putative spalt protein"/>
    <property type="match status" value="1"/>
</dbReference>
<dbReference type="CDD" id="cd20908">
    <property type="entry name" value="SUF4-like"/>
    <property type="match status" value="1"/>
</dbReference>
<evidence type="ECO:0000256" key="18">
    <source>
        <dbReference type="PROSITE-ProRule" id="PRU00042"/>
    </source>
</evidence>
<dbReference type="Gene3D" id="3.30.160.60">
    <property type="entry name" value="Classic Zinc Finger"/>
    <property type="match status" value="7"/>
</dbReference>
<evidence type="ECO:0000256" key="7">
    <source>
        <dbReference type="ARBA" id="ARBA00022771"/>
    </source>
</evidence>
<feature type="region of interest" description="Disordered" evidence="19">
    <location>
        <begin position="585"/>
        <end position="629"/>
    </location>
</feature>
<dbReference type="FunFam" id="3.30.160.60:FF:000079">
    <property type="entry name" value="Spalt-like transcription factor 3"/>
    <property type="match status" value="1"/>
</dbReference>
<dbReference type="Pfam" id="PF00096">
    <property type="entry name" value="zf-C2H2"/>
    <property type="match status" value="5"/>
</dbReference>
<feature type="region of interest" description="Disordered" evidence="19">
    <location>
        <begin position="60"/>
        <end position="92"/>
    </location>
</feature>
<dbReference type="SMART" id="SM00355">
    <property type="entry name" value="ZnF_C2H2"/>
    <property type="match status" value="8"/>
</dbReference>
<dbReference type="GO" id="GO:0000792">
    <property type="term" value="C:heterochromatin"/>
    <property type="evidence" value="ECO:0007669"/>
    <property type="project" value="UniProtKB-ARBA"/>
</dbReference>
<keyword evidence="9" id="KW-0832">Ubl conjugation</keyword>
<feature type="compositionally biased region" description="Basic and acidic residues" evidence="19">
    <location>
        <begin position="918"/>
        <end position="934"/>
    </location>
</feature>
<evidence type="ECO:0000256" key="4">
    <source>
        <dbReference type="ARBA" id="ARBA00022553"/>
    </source>
</evidence>
<dbReference type="SUPFAM" id="SSF57667">
    <property type="entry name" value="beta-beta-alpha zinc fingers"/>
    <property type="match status" value="4"/>
</dbReference>
<feature type="domain" description="C2H2-type" evidence="20">
    <location>
        <begin position="402"/>
        <end position="429"/>
    </location>
</feature>
<dbReference type="GO" id="GO:0000122">
    <property type="term" value="P:negative regulation of transcription by RNA polymerase II"/>
    <property type="evidence" value="ECO:0007669"/>
    <property type="project" value="UniProtKB-ARBA"/>
</dbReference>
<evidence type="ECO:0000256" key="6">
    <source>
        <dbReference type="ARBA" id="ARBA00022737"/>
    </source>
</evidence>
<comment type="similarity">
    <text evidence="14">Belongs to the sal C2H2-type zinc-finger protein family.</text>
</comment>
<dbReference type="PROSITE" id="PS50157">
    <property type="entry name" value="ZINC_FINGER_C2H2_2"/>
    <property type="match status" value="7"/>
</dbReference>
<dbReference type="InterPro" id="IPR051565">
    <property type="entry name" value="Sal_C2H2-zinc-finger"/>
</dbReference>
<feature type="region of interest" description="Disordered" evidence="19">
    <location>
        <begin position="104"/>
        <end position="142"/>
    </location>
</feature>
<keyword evidence="7 18" id="KW-0863">Zinc-finger</keyword>
<feature type="domain" description="C2H2-type" evidence="20">
    <location>
        <begin position="430"/>
        <end position="457"/>
    </location>
</feature>
<evidence type="ECO:0000256" key="1">
    <source>
        <dbReference type="ARBA" id="ARBA00004123"/>
    </source>
</evidence>
<dbReference type="AlphaFoldDB" id="A0A4Z2GJ58"/>
<feature type="domain" description="C2H2-type" evidence="20">
    <location>
        <begin position="727"/>
        <end position="749"/>
    </location>
</feature>
<feature type="compositionally biased region" description="Polar residues" evidence="19">
    <location>
        <begin position="275"/>
        <end position="284"/>
    </location>
</feature>
<feature type="compositionally biased region" description="Low complexity" evidence="19">
    <location>
        <begin position="78"/>
        <end position="90"/>
    </location>
</feature>
<evidence type="ECO:0000256" key="19">
    <source>
        <dbReference type="SAM" id="MobiDB-lite"/>
    </source>
</evidence>
<feature type="region of interest" description="Disordered" evidence="19">
    <location>
        <begin position="274"/>
        <end position="317"/>
    </location>
</feature>
<evidence type="ECO:0000259" key="20">
    <source>
        <dbReference type="PROSITE" id="PS50157"/>
    </source>
</evidence>
<feature type="region of interest" description="Disordered" evidence="19">
    <location>
        <begin position="765"/>
        <end position="787"/>
    </location>
</feature>
<proteinExistence type="inferred from homology"/>
<feature type="domain" description="C2H2-type" evidence="20">
    <location>
        <begin position="695"/>
        <end position="722"/>
    </location>
</feature>
<feature type="region of interest" description="Disordered" evidence="19">
    <location>
        <begin position="1"/>
        <end position="24"/>
    </location>
</feature>
<evidence type="ECO:0000256" key="14">
    <source>
        <dbReference type="ARBA" id="ARBA00038474"/>
    </source>
</evidence>
<feature type="compositionally biased region" description="Basic and acidic residues" evidence="19">
    <location>
        <begin position="10"/>
        <end position="23"/>
    </location>
</feature>
<evidence type="ECO:0000256" key="16">
    <source>
        <dbReference type="ARBA" id="ARBA00062861"/>
    </source>
</evidence>
<evidence type="ECO:0000256" key="9">
    <source>
        <dbReference type="ARBA" id="ARBA00022843"/>
    </source>
</evidence>
<keyword evidence="13" id="KW-0539">Nucleus</keyword>
<dbReference type="GO" id="GO:0045944">
    <property type="term" value="P:positive regulation of transcription by RNA polymerase II"/>
    <property type="evidence" value="ECO:0007669"/>
    <property type="project" value="UniProtKB-ARBA"/>
</dbReference>
<keyword evidence="5" id="KW-0479">Metal-binding</keyword>
<evidence type="ECO:0000256" key="15">
    <source>
        <dbReference type="ARBA" id="ARBA00053244"/>
    </source>
</evidence>
<evidence type="ECO:0000256" key="12">
    <source>
        <dbReference type="ARBA" id="ARBA00023163"/>
    </source>
</evidence>
<feature type="domain" description="C2H2-type" evidence="20">
    <location>
        <begin position="1040"/>
        <end position="1067"/>
    </location>
</feature>
<organism evidence="21 22">
    <name type="scientific">Liparis tanakae</name>
    <name type="common">Tanaka's snailfish</name>
    <dbReference type="NCBI Taxonomy" id="230148"/>
    <lineage>
        <taxon>Eukaryota</taxon>
        <taxon>Metazoa</taxon>
        <taxon>Chordata</taxon>
        <taxon>Craniata</taxon>
        <taxon>Vertebrata</taxon>
        <taxon>Euteleostomi</taxon>
        <taxon>Actinopterygii</taxon>
        <taxon>Neopterygii</taxon>
        <taxon>Teleostei</taxon>
        <taxon>Neoteleostei</taxon>
        <taxon>Acanthomorphata</taxon>
        <taxon>Eupercaria</taxon>
        <taxon>Perciformes</taxon>
        <taxon>Cottioidei</taxon>
        <taxon>Cottales</taxon>
        <taxon>Liparidae</taxon>
        <taxon>Liparis</taxon>
    </lineage>
</organism>
<evidence type="ECO:0000256" key="2">
    <source>
        <dbReference type="ARBA" id="ARBA00022491"/>
    </source>
</evidence>
<dbReference type="GO" id="GO:0001708">
    <property type="term" value="P:cell fate specification"/>
    <property type="evidence" value="ECO:0007669"/>
    <property type="project" value="UniProtKB-ARBA"/>
</dbReference>
<dbReference type="GO" id="GO:0035295">
    <property type="term" value="P:tube development"/>
    <property type="evidence" value="ECO:0007669"/>
    <property type="project" value="UniProtKB-ARBA"/>
</dbReference>
<dbReference type="GO" id="GO:0008270">
    <property type="term" value="F:zinc ion binding"/>
    <property type="evidence" value="ECO:0007669"/>
    <property type="project" value="UniProtKB-KW"/>
</dbReference>
<dbReference type="FunFam" id="3.30.160.60:FF:000025">
    <property type="entry name" value="Spalt-like transcription factor 1"/>
    <property type="match status" value="1"/>
</dbReference>
<dbReference type="InterPro" id="IPR036236">
    <property type="entry name" value="Znf_C2H2_sf"/>
</dbReference>
<feature type="domain" description="C2H2-type" evidence="20">
    <location>
        <begin position="667"/>
        <end position="694"/>
    </location>
</feature>
<dbReference type="Proteomes" id="UP000314294">
    <property type="component" value="Unassembled WGS sequence"/>
</dbReference>
<dbReference type="GO" id="GO:0000978">
    <property type="term" value="F:RNA polymerase II cis-regulatory region sequence-specific DNA binding"/>
    <property type="evidence" value="ECO:0007669"/>
    <property type="project" value="TreeGrafter"/>
</dbReference>
<keyword evidence="8" id="KW-0862">Zinc</keyword>
<keyword evidence="22" id="KW-1185">Reference proteome</keyword>
<dbReference type="GO" id="GO:0005654">
    <property type="term" value="C:nucleoplasm"/>
    <property type="evidence" value="ECO:0007669"/>
    <property type="project" value="UniProtKB-ARBA"/>
</dbReference>
<accession>A0A4Z2GJ58</accession>
<keyword evidence="6" id="KW-0677">Repeat</keyword>
<evidence type="ECO:0000313" key="22">
    <source>
        <dbReference type="Proteomes" id="UP000314294"/>
    </source>
</evidence>
<evidence type="ECO:0000256" key="17">
    <source>
        <dbReference type="ARBA" id="ARBA00069282"/>
    </source>
</evidence>
<feature type="region of interest" description="Disordered" evidence="19">
    <location>
        <begin position="539"/>
        <end position="573"/>
    </location>
</feature>
<evidence type="ECO:0000256" key="5">
    <source>
        <dbReference type="ARBA" id="ARBA00022723"/>
    </source>
</evidence>
<dbReference type="GO" id="GO:0007507">
    <property type="term" value="P:heart development"/>
    <property type="evidence" value="ECO:0007669"/>
    <property type="project" value="UniProtKB-ARBA"/>
</dbReference>
<dbReference type="EMBL" id="SRLO01000522">
    <property type="protein sequence ID" value="TNN53231.1"/>
    <property type="molecule type" value="Genomic_DNA"/>
</dbReference>
<keyword evidence="10" id="KW-0805">Transcription regulation</keyword>
<dbReference type="PANTHER" id="PTHR23233">
    <property type="entry name" value="SAL-LIKE PROTEIN"/>
    <property type="match status" value="1"/>
</dbReference>
<keyword evidence="2" id="KW-0678">Repressor</keyword>
<feature type="compositionally biased region" description="Polar residues" evidence="19">
    <location>
        <begin position="524"/>
        <end position="534"/>
    </location>
</feature>
<dbReference type="FunFam" id="3.30.160.60:FF:000689">
    <property type="entry name" value="Spalt like transcription factor 1"/>
    <property type="match status" value="1"/>
</dbReference>
<evidence type="ECO:0000256" key="10">
    <source>
        <dbReference type="ARBA" id="ARBA00023015"/>
    </source>
</evidence>
<dbReference type="GO" id="GO:0000981">
    <property type="term" value="F:DNA-binding transcription factor activity, RNA polymerase II-specific"/>
    <property type="evidence" value="ECO:0007669"/>
    <property type="project" value="TreeGrafter"/>
</dbReference>
<evidence type="ECO:0000313" key="21">
    <source>
        <dbReference type="EMBL" id="TNN53231.1"/>
    </source>
</evidence>
<keyword evidence="11" id="KW-0238">DNA-binding</keyword>
<dbReference type="FunFam" id="3.30.160.60:FF:000130">
    <property type="entry name" value="Spalt-like transcription factor 4"/>
    <property type="match status" value="1"/>
</dbReference>
<dbReference type="GO" id="GO:0061061">
    <property type="term" value="P:muscle structure development"/>
    <property type="evidence" value="ECO:0007669"/>
    <property type="project" value="UniProtKB-ARBA"/>
</dbReference>
<dbReference type="GO" id="GO:0048646">
    <property type="term" value="P:anatomical structure formation involved in morphogenesis"/>
    <property type="evidence" value="ECO:0007669"/>
    <property type="project" value="UniProtKB-ARBA"/>
</dbReference>
<dbReference type="GO" id="GO:0048699">
    <property type="term" value="P:generation of neurons"/>
    <property type="evidence" value="ECO:0007669"/>
    <property type="project" value="UniProtKB-ARBA"/>
</dbReference>
<dbReference type="FunFam" id="3.30.160.60:FF:000215">
    <property type="entry name" value="Spalt-like transcription factor 3"/>
    <property type="match status" value="1"/>
</dbReference>
<dbReference type="PANTHER" id="PTHR23233:SF15">
    <property type="entry name" value="SAL-LIKE PROTEIN 2"/>
    <property type="match status" value="1"/>
</dbReference>